<evidence type="ECO:0000313" key="10">
    <source>
        <dbReference type="EMBL" id="MFB5266793.1"/>
    </source>
</evidence>
<comment type="caution">
    <text evidence="8">Lacks conserved residue(s) required for the propagation of feature annotation.</text>
</comment>
<evidence type="ECO:0000256" key="6">
    <source>
        <dbReference type="ARBA" id="ARBA00023134"/>
    </source>
</evidence>
<feature type="binding site" evidence="8">
    <location>
        <position position="92"/>
    </location>
    <ligand>
        <name>Mg(2+)</name>
        <dbReference type="ChEBI" id="CHEBI:18420"/>
    </ligand>
</feature>
<reference evidence="10 11" key="1">
    <citation type="submission" date="2024-09" db="EMBL/GenBank/DDBJ databases">
        <title>Paenibacillus zeirhizospherea sp. nov., isolated from surface of the maize (Zea mays) roots in a horticulture field, Hungary.</title>
        <authorList>
            <person name="Marton D."/>
            <person name="Farkas M."/>
            <person name="Bedics A."/>
            <person name="Toth E."/>
            <person name="Tancsics A."/>
            <person name="Boka K."/>
            <person name="Maroti G."/>
            <person name="Kriszt B."/>
            <person name="Cserhati M."/>
        </authorList>
    </citation>
    <scope>NUCLEOTIDE SEQUENCE [LARGE SCALE GENOMIC DNA]</scope>
    <source>
        <strain evidence="10 11">KCTC 33519</strain>
    </source>
</reference>
<proteinExistence type="inferred from homology"/>
<keyword evidence="4 8" id="KW-0547">Nucleotide-binding</keyword>
<feature type="binding site" evidence="8">
    <location>
        <begin position="8"/>
        <end position="10"/>
    </location>
    <ligand>
        <name>GTP</name>
        <dbReference type="ChEBI" id="CHEBI:37565"/>
    </ligand>
</feature>
<dbReference type="SUPFAM" id="SSF53448">
    <property type="entry name" value="Nucleotide-diphospho-sugar transferases"/>
    <property type="match status" value="1"/>
</dbReference>
<feature type="binding site" evidence="8">
    <location>
        <position position="92"/>
    </location>
    <ligand>
        <name>GTP</name>
        <dbReference type="ChEBI" id="CHEBI:37565"/>
    </ligand>
</feature>
<evidence type="ECO:0000256" key="7">
    <source>
        <dbReference type="ARBA" id="ARBA00023150"/>
    </source>
</evidence>
<feature type="domain" description="MobA-like NTP transferase" evidence="9">
    <location>
        <begin position="5"/>
        <end position="161"/>
    </location>
</feature>
<comment type="domain">
    <text evidence="8">The N-terminal domain determines nucleotide recognition and specific binding, while the C-terminal domain determines the specific binding to the target protein.</text>
</comment>
<dbReference type="Gene3D" id="3.90.550.10">
    <property type="entry name" value="Spore Coat Polysaccharide Biosynthesis Protein SpsA, Chain A"/>
    <property type="match status" value="1"/>
</dbReference>
<dbReference type="HAMAP" id="MF_00316">
    <property type="entry name" value="MobA"/>
    <property type="match status" value="1"/>
</dbReference>
<dbReference type="PANTHER" id="PTHR19136">
    <property type="entry name" value="MOLYBDENUM COFACTOR GUANYLYLTRANSFERASE"/>
    <property type="match status" value="1"/>
</dbReference>
<dbReference type="EMBL" id="JBHHMI010000005">
    <property type="protein sequence ID" value="MFB5266793.1"/>
    <property type="molecule type" value="Genomic_DNA"/>
</dbReference>
<evidence type="ECO:0000256" key="1">
    <source>
        <dbReference type="ARBA" id="ARBA00022490"/>
    </source>
</evidence>
<organism evidence="10 11">
    <name type="scientific">Paenibacillus enshidis</name>
    <dbReference type="NCBI Taxonomy" id="1458439"/>
    <lineage>
        <taxon>Bacteria</taxon>
        <taxon>Bacillati</taxon>
        <taxon>Bacillota</taxon>
        <taxon>Bacilli</taxon>
        <taxon>Bacillales</taxon>
        <taxon>Paenibacillaceae</taxon>
        <taxon>Paenibacillus</taxon>
    </lineage>
</organism>
<dbReference type="PANTHER" id="PTHR19136:SF81">
    <property type="entry name" value="MOLYBDENUM COFACTOR GUANYLYLTRANSFERASE"/>
    <property type="match status" value="1"/>
</dbReference>
<protein>
    <recommendedName>
        <fullName evidence="8">Probable molybdenum cofactor guanylyltransferase</fullName>
        <shortName evidence="8">MoCo guanylyltransferase</shortName>
        <ecNumber evidence="8">2.7.7.77</ecNumber>
    </recommendedName>
    <alternativeName>
        <fullName evidence="8">GTP:molybdopterin guanylyltransferase</fullName>
    </alternativeName>
    <alternativeName>
        <fullName evidence="8">Mo-MPT guanylyltransferase</fullName>
    </alternativeName>
    <alternativeName>
        <fullName evidence="8">Molybdopterin guanylyltransferase</fullName>
    </alternativeName>
    <alternativeName>
        <fullName evidence="8">Molybdopterin-guanine dinucleotide synthase</fullName>
        <shortName evidence="8">MGD synthase</shortName>
    </alternativeName>
</protein>
<keyword evidence="1 8" id="KW-0963">Cytoplasm</keyword>
<dbReference type="InterPro" id="IPR029044">
    <property type="entry name" value="Nucleotide-diphossugar_trans"/>
</dbReference>
<dbReference type="GO" id="GO:0016779">
    <property type="term" value="F:nucleotidyltransferase activity"/>
    <property type="evidence" value="ECO:0007669"/>
    <property type="project" value="UniProtKB-KW"/>
</dbReference>
<dbReference type="CDD" id="cd02503">
    <property type="entry name" value="MobA"/>
    <property type="match status" value="1"/>
</dbReference>
<dbReference type="Pfam" id="PF12804">
    <property type="entry name" value="NTP_transf_3"/>
    <property type="match status" value="1"/>
</dbReference>
<evidence type="ECO:0000313" key="11">
    <source>
        <dbReference type="Proteomes" id="UP001580346"/>
    </source>
</evidence>
<comment type="similarity">
    <text evidence="8">Belongs to the MobA family.</text>
</comment>
<evidence type="ECO:0000256" key="2">
    <source>
        <dbReference type="ARBA" id="ARBA00022679"/>
    </source>
</evidence>
<evidence type="ECO:0000256" key="8">
    <source>
        <dbReference type="HAMAP-Rule" id="MF_00316"/>
    </source>
</evidence>
<accession>A0ABV5ARE6</accession>
<gene>
    <name evidence="8" type="primary">mobA</name>
    <name evidence="10" type="ORF">ACE41H_08330</name>
</gene>
<dbReference type="InterPro" id="IPR013482">
    <property type="entry name" value="Molybde_CF_guanTrfase"/>
</dbReference>
<sequence>MEVTGIVLAGGKSSRMGTDKSRLELEGMTVLERIAEKLSKASCRVVVAGREGEVLAGMEAVSDQYPGRGPLAGLHAGLKASGTEWNIVCACDMPLVNAETLLALRAEAAKRWDEGSLLTAGGQNWDAVIPVIDDRRQPLLAAYHRRVLPGLEERLQTGRLRMQDWLDTINAAYVDGESLAASGPRSADKVFFNMNEQDDYRQVCAWIREEKSTAAPRGCPAPSAGHPRA</sequence>
<dbReference type="EC" id="2.7.7.77" evidence="8"/>
<dbReference type="Proteomes" id="UP001580346">
    <property type="component" value="Unassembled WGS sequence"/>
</dbReference>
<evidence type="ECO:0000256" key="5">
    <source>
        <dbReference type="ARBA" id="ARBA00022842"/>
    </source>
</evidence>
<keyword evidence="11" id="KW-1185">Reference proteome</keyword>
<evidence type="ECO:0000256" key="3">
    <source>
        <dbReference type="ARBA" id="ARBA00022723"/>
    </source>
</evidence>
<comment type="function">
    <text evidence="8">Transfers a GMP moiety from GTP to Mo-molybdopterin (Mo-MPT) cofactor (Moco or molybdenum cofactor) to form Mo-molybdopterin guanine dinucleotide (Mo-MGD) cofactor.</text>
</comment>
<comment type="catalytic activity">
    <reaction evidence="8">
        <text>Mo-molybdopterin + GTP + H(+) = Mo-molybdopterin guanine dinucleotide + diphosphate</text>
        <dbReference type="Rhea" id="RHEA:34243"/>
        <dbReference type="ChEBI" id="CHEBI:15378"/>
        <dbReference type="ChEBI" id="CHEBI:33019"/>
        <dbReference type="ChEBI" id="CHEBI:37565"/>
        <dbReference type="ChEBI" id="CHEBI:71302"/>
        <dbReference type="ChEBI" id="CHEBI:71310"/>
        <dbReference type="EC" id="2.7.7.77"/>
    </reaction>
</comment>
<keyword evidence="10" id="KW-0548">Nucleotidyltransferase</keyword>
<keyword evidence="7 8" id="KW-0501">Molybdenum cofactor biosynthesis</keyword>
<evidence type="ECO:0000259" key="9">
    <source>
        <dbReference type="Pfam" id="PF12804"/>
    </source>
</evidence>
<comment type="cofactor">
    <cofactor evidence="8">
        <name>Mg(2+)</name>
        <dbReference type="ChEBI" id="CHEBI:18420"/>
    </cofactor>
</comment>
<feature type="binding site" evidence="8">
    <location>
        <position position="63"/>
    </location>
    <ligand>
        <name>GTP</name>
        <dbReference type="ChEBI" id="CHEBI:37565"/>
    </ligand>
</feature>
<evidence type="ECO:0000256" key="4">
    <source>
        <dbReference type="ARBA" id="ARBA00022741"/>
    </source>
</evidence>
<name>A0ABV5ARE6_9BACL</name>
<dbReference type="InterPro" id="IPR025877">
    <property type="entry name" value="MobA-like_NTP_Trfase"/>
</dbReference>
<feature type="binding site" evidence="8">
    <location>
        <position position="20"/>
    </location>
    <ligand>
        <name>GTP</name>
        <dbReference type="ChEBI" id="CHEBI:37565"/>
    </ligand>
</feature>
<keyword evidence="6 8" id="KW-0342">GTP-binding</keyword>
<keyword evidence="2 8" id="KW-0808">Transferase</keyword>
<keyword evidence="5 8" id="KW-0460">Magnesium</keyword>
<dbReference type="RefSeq" id="WP_375354685.1">
    <property type="nucleotide sequence ID" value="NZ_JBHHMI010000005.1"/>
</dbReference>
<comment type="subcellular location">
    <subcellularLocation>
        <location evidence="8">Cytoplasm</location>
    </subcellularLocation>
</comment>
<keyword evidence="3 8" id="KW-0479">Metal-binding</keyword>
<comment type="caution">
    <text evidence="10">The sequence shown here is derived from an EMBL/GenBank/DDBJ whole genome shotgun (WGS) entry which is preliminary data.</text>
</comment>